<sequence length="133" mass="13892">MPITTLTELRTKKEKSLPAFSGTGASGATIASGQLSNQLSKLEAPKLAQETQKLYVHGDSIKCNIVNGPVINNGDIRFVGKTKASTQPPKVLPNIGAETGAAVTVAGSMKLTMVCESLTTNGITFGEDDDEDL</sequence>
<keyword evidence="2" id="KW-1185">Reference proteome</keyword>
<name>A0AAV9GRY3_9PEZI</name>
<evidence type="ECO:0000313" key="2">
    <source>
        <dbReference type="Proteomes" id="UP001321760"/>
    </source>
</evidence>
<dbReference type="AlphaFoldDB" id="A0AAV9GRY3"/>
<accession>A0AAV9GRY3</accession>
<evidence type="ECO:0000313" key="1">
    <source>
        <dbReference type="EMBL" id="KAK4451579.1"/>
    </source>
</evidence>
<proteinExistence type="predicted"/>
<gene>
    <name evidence="1" type="ORF">QBC34DRAFT_377989</name>
</gene>
<protein>
    <submittedName>
        <fullName evidence="1">Uncharacterized protein</fullName>
    </submittedName>
</protein>
<comment type="caution">
    <text evidence="1">The sequence shown here is derived from an EMBL/GenBank/DDBJ whole genome shotgun (WGS) entry which is preliminary data.</text>
</comment>
<organism evidence="1 2">
    <name type="scientific">Podospora aff. communis PSN243</name>
    <dbReference type="NCBI Taxonomy" id="3040156"/>
    <lineage>
        <taxon>Eukaryota</taxon>
        <taxon>Fungi</taxon>
        <taxon>Dikarya</taxon>
        <taxon>Ascomycota</taxon>
        <taxon>Pezizomycotina</taxon>
        <taxon>Sordariomycetes</taxon>
        <taxon>Sordariomycetidae</taxon>
        <taxon>Sordariales</taxon>
        <taxon>Podosporaceae</taxon>
        <taxon>Podospora</taxon>
    </lineage>
</organism>
<reference evidence="1" key="2">
    <citation type="submission" date="2023-05" db="EMBL/GenBank/DDBJ databases">
        <authorList>
            <consortium name="Lawrence Berkeley National Laboratory"/>
            <person name="Steindorff A."/>
            <person name="Hensen N."/>
            <person name="Bonometti L."/>
            <person name="Westerberg I."/>
            <person name="Brannstrom I.O."/>
            <person name="Guillou S."/>
            <person name="Cros-Aarteil S."/>
            <person name="Calhoun S."/>
            <person name="Haridas S."/>
            <person name="Kuo A."/>
            <person name="Mondo S."/>
            <person name="Pangilinan J."/>
            <person name="Riley R."/>
            <person name="Labutti K."/>
            <person name="Andreopoulos B."/>
            <person name="Lipzen A."/>
            <person name="Chen C."/>
            <person name="Yanf M."/>
            <person name="Daum C."/>
            <person name="Ng V."/>
            <person name="Clum A."/>
            <person name="Ohm R."/>
            <person name="Martin F."/>
            <person name="Silar P."/>
            <person name="Natvig D."/>
            <person name="Lalanne C."/>
            <person name="Gautier V."/>
            <person name="Ament-Velasquez S.L."/>
            <person name="Kruys A."/>
            <person name="Hutchinson M.I."/>
            <person name="Powell A.J."/>
            <person name="Barry K."/>
            <person name="Miller A.N."/>
            <person name="Grigoriev I.V."/>
            <person name="Debuchy R."/>
            <person name="Gladieux P."/>
            <person name="Thoren M.H."/>
            <person name="Johannesson H."/>
        </authorList>
    </citation>
    <scope>NUCLEOTIDE SEQUENCE</scope>
    <source>
        <strain evidence="1">PSN243</strain>
    </source>
</reference>
<dbReference type="Proteomes" id="UP001321760">
    <property type="component" value="Unassembled WGS sequence"/>
</dbReference>
<dbReference type="EMBL" id="MU865927">
    <property type="protein sequence ID" value="KAK4451579.1"/>
    <property type="molecule type" value="Genomic_DNA"/>
</dbReference>
<reference evidence="1" key="1">
    <citation type="journal article" date="2023" name="Mol. Phylogenet. Evol.">
        <title>Genome-scale phylogeny and comparative genomics of the fungal order Sordariales.</title>
        <authorList>
            <person name="Hensen N."/>
            <person name="Bonometti L."/>
            <person name="Westerberg I."/>
            <person name="Brannstrom I.O."/>
            <person name="Guillou S."/>
            <person name="Cros-Aarteil S."/>
            <person name="Calhoun S."/>
            <person name="Haridas S."/>
            <person name="Kuo A."/>
            <person name="Mondo S."/>
            <person name="Pangilinan J."/>
            <person name="Riley R."/>
            <person name="LaButti K."/>
            <person name="Andreopoulos B."/>
            <person name="Lipzen A."/>
            <person name="Chen C."/>
            <person name="Yan M."/>
            <person name="Daum C."/>
            <person name="Ng V."/>
            <person name="Clum A."/>
            <person name="Steindorff A."/>
            <person name="Ohm R.A."/>
            <person name="Martin F."/>
            <person name="Silar P."/>
            <person name="Natvig D.O."/>
            <person name="Lalanne C."/>
            <person name="Gautier V."/>
            <person name="Ament-Velasquez S.L."/>
            <person name="Kruys A."/>
            <person name="Hutchinson M.I."/>
            <person name="Powell A.J."/>
            <person name="Barry K."/>
            <person name="Miller A.N."/>
            <person name="Grigoriev I.V."/>
            <person name="Debuchy R."/>
            <person name="Gladieux P."/>
            <person name="Hiltunen Thoren M."/>
            <person name="Johannesson H."/>
        </authorList>
    </citation>
    <scope>NUCLEOTIDE SEQUENCE</scope>
    <source>
        <strain evidence="1">PSN243</strain>
    </source>
</reference>